<evidence type="ECO:0000313" key="2">
    <source>
        <dbReference type="EMBL" id="KAF5766829.1"/>
    </source>
</evidence>
<gene>
    <name evidence="2" type="ORF">HanXRQr2_Chr15g0720011</name>
</gene>
<sequence>MMMKQGFTDSKKLPDQITLMEGKEKMMHLFVRKDQYVVTRVVEEAATGSCDTPTNTIGKSAHSTTTVIKPPSTPNPKASMPKRTVTDSPGGSHDAKKGPTQL</sequence>
<feature type="compositionally biased region" description="Polar residues" evidence="1">
    <location>
        <begin position="53"/>
        <end position="67"/>
    </location>
</feature>
<reference evidence="2" key="2">
    <citation type="submission" date="2020-06" db="EMBL/GenBank/DDBJ databases">
        <title>Helianthus annuus Genome sequencing and assembly Release 2.</title>
        <authorList>
            <person name="Gouzy J."/>
            <person name="Langlade N."/>
            <person name="Munos S."/>
        </authorList>
    </citation>
    <scope>NUCLEOTIDE SEQUENCE</scope>
    <source>
        <tissue evidence="2">Leaves</tissue>
    </source>
</reference>
<proteinExistence type="predicted"/>
<dbReference type="AlphaFoldDB" id="A0A9K3E4M5"/>
<evidence type="ECO:0000256" key="1">
    <source>
        <dbReference type="SAM" id="MobiDB-lite"/>
    </source>
</evidence>
<dbReference type="Gramene" id="mRNA:HanXRQr2_Chr15g0720011">
    <property type="protein sequence ID" value="mRNA:HanXRQr2_Chr15g0720011"/>
    <property type="gene ID" value="HanXRQr2_Chr15g0720011"/>
</dbReference>
<feature type="region of interest" description="Disordered" evidence="1">
    <location>
        <begin position="53"/>
        <end position="102"/>
    </location>
</feature>
<feature type="compositionally biased region" description="Basic and acidic residues" evidence="1">
    <location>
        <begin position="93"/>
        <end position="102"/>
    </location>
</feature>
<dbReference type="EMBL" id="MNCJ02000330">
    <property type="protein sequence ID" value="KAF5766829.1"/>
    <property type="molecule type" value="Genomic_DNA"/>
</dbReference>
<accession>A0A9K3E4M5</accession>
<reference evidence="2" key="1">
    <citation type="journal article" date="2017" name="Nature">
        <title>The sunflower genome provides insights into oil metabolism, flowering and Asterid evolution.</title>
        <authorList>
            <person name="Badouin H."/>
            <person name="Gouzy J."/>
            <person name="Grassa C.J."/>
            <person name="Murat F."/>
            <person name="Staton S.E."/>
            <person name="Cottret L."/>
            <person name="Lelandais-Briere C."/>
            <person name="Owens G.L."/>
            <person name="Carrere S."/>
            <person name="Mayjonade B."/>
            <person name="Legrand L."/>
            <person name="Gill N."/>
            <person name="Kane N.C."/>
            <person name="Bowers J.E."/>
            <person name="Hubner S."/>
            <person name="Bellec A."/>
            <person name="Berard A."/>
            <person name="Berges H."/>
            <person name="Blanchet N."/>
            <person name="Boniface M.C."/>
            <person name="Brunel D."/>
            <person name="Catrice O."/>
            <person name="Chaidir N."/>
            <person name="Claudel C."/>
            <person name="Donnadieu C."/>
            <person name="Faraut T."/>
            <person name="Fievet G."/>
            <person name="Helmstetter N."/>
            <person name="King M."/>
            <person name="Knapp S.J."/>
            <person name="Lai Z."/>
            <person name="Le Paslier M.C."/>
            <person name="Lippi Y."/>
            <person name="Lorenzon L."/>
            <person name="Mandel J.R."/>
            <person name="Marage G."/>
            <person name="Marchand G."/>
            <person name="Marquand E."/>
            <person name="Bret-Mestries E."/>
            <person name="Morien E."/>
            <person name="Nambeesan S."/>
            <person name="Nguyen T."/>
            <person name="Pegot-Espagnet P."/>
            <person name="Pouilly N."/>
            <person name="Raftis F."/>
            <person name="Sallet E."/>
            <person name="Schiex T."/>
            <person name="Thomas J."/>
            <person name="Vandecasteele C."/>
            <person name="Vares D."/>
            <person name="Vear F."/>
            <person name="Vautrin S."/>
            <person name="Crespi M."/>
            <person name="Mangin B."/>
            <person name="Burke J.M."/>
            <person name="Salse J."/>
            <person name="Munos S."/>
            <person name="Vincourt P."/>
            <person name="Rieseberg L.H."/>
            <person name="Langlade N.B."/>
        </authorList>
    </citation>
    <scope>NUCLEOTIDE SEQUENCE</scope>
    <source>
        <tissue evidence="2">Leaves</tissue>
    </source>
</reference>
<name>A0A9K3E4M5_HELAN</name>
<keyword evidence="3" id="KW-1185">Reference proteome</keyword>
<comment type="caution">
    <text evidence="2">The sequence shown here is derived from an EMBL/GenBank/DDBJ whole genome shotgun (WGS) entry which is preliminary data.</text>
</comment>
<evidence type="ECO:0000313" key="3">
    <source>
        <dbReference type="Proteomes" id="UP000215914"/>
    </source>
</evidence>
<dbReference type="Proteomes" id="UP000215914">
    <property type="component" value="Unassembled WGS sequence"/>
</dbReference>
<protein>
    <submittedName>
        <fullName evidence="2">Uncharacterized protein</fullName>
    </submittedName>
</protein>
<organism evidence="2 3">
    <name type="scientific">Helianthus annuus</name>
    <name type="common">Common sunflower</name>
    <dbReference type="NCBI Taxonomy" id="4232"/>
    <lineage>
        <taxon>Eukaryota</taxon>
        <taxon>Viridiplantae</taxon>
        <taxon>Streptophyta</taxon>
        <taxon>Embryophyta</taxon>
        <taxon>Tracheophyta</taxon>
        <taxon>Spermatophyta</taxon>
        <taxon>Magnoliopsida</taxon>
        <taxon>eudicotyledons</taxon>
        <taxon>Gunneridae</taxon>
        <taxon>Pentapetalae</taxon>
        <taxon>asterids</taxon>
        <taxon>campanulids</taxon>
        <taxon>Asterales</taxon>
        <taxon>Asteraceae</taxon>
        <taxon>Asteroideae</taxon>
        <taxon>Heliantheae alliance</taxon>
        <taxon>Heliantheae</taxon>
        <taxon>Helianthus</taxon>
    </lineage>
</organism>